<name>X1KT54_9ZZZZ</name>
<dbReference type="AlphaFoldDB" id="X1KT54"/>
<comment type="caution">
    <text evidence="1">The sequence shown here is derived from an EMBL/GenBank/DDBJ whole genome shotgun (WGS) entry which is preliminary data.</text>
</comment>
<dbReference type="EMBL" id="BARU01045442">
    <property type="protein sequence ID" value="GAH93339.1"/>
    <property type="molecule type" value="Genomic_DNA"/>
</dbReference>
<evidence type="ECO:0000313" key="1">
    <source>
        <dbReference type="EMBL" id="GAH93339.1"/>
    </source>
</evidence>
<reference evidence="1" key="1">
    <citation type="journal article" date="2014" name="Front. Microbiol.">
        <title>High frequency of phylogenetically diverse reductive dehalogenase-homologous genes in deep subseafloor sedimentary metagenomes.</title>
        <authorList>
            <person name="Kawai M."/>
            <person name="Futagami T."/>
            <person name="Toyoda A."/>
            <person name="Takaki Y."/>
            <person name="Nishi S."/>
            <person name="Hori S."/>
            <person name="Arai W."/>
            <person name="Tsubouchi T."/>
            <person name="Morono Y."/>
            <person name="Uchiyama I."/>
            <person name="Ito T."/>
            <person name="Fujiyama A."/>
            <person name="Inagaki F."/>
            <person name="Takami H."/>
        </authorList>
    </citation>
    <scope>NUCLEOTIDE SEQUENCE</scope>
    <source>
        <strain evidence="1">Expedition CK06-06</strain>
    </source>
</reference>
<proteinExistence type="predicted"/>
<gene>
    <name evidence="1" type="ORF">S03H2_68946</name>
</gene>
<organism evidence="1">
    <name type="scientific">marine sediment metagenome</name>
    <dbReference type="NCBI Taxonomy" id="412755"/>
    <lineage>
        <taxon>unclassified sequences</taxon>
        <taxon>metagenomes</taxon>
        <taxon>ecological metagenomes</taxon>
    </lineage>
</organism>
<protein>
    <submittedName>
        <fullName evidence="1">Uncharacterized protein</fullName>
    </submittedName>
</protein>
<accession>X1KT54</accession>
<sequence length="48" mass="5369">MREGASFRLCVGETSKPGVVGWMWDEQPSGSEETVAMSTYLSHEDPHR</sequence>